<evidence type="ECO:0000259" key="1">
    <source>
        <dbReference type="Pfam" id="PF14111"/>
    </source>
</evidence>
<gene>
    <name evidence="2" type="ORF">LIER_40272</name>
</gene>
<organism evidence="2 3">
    <name type="scientific">Lithospermum erythrorhizon</name>
    <name type="common">Purple gromwell</name>
    <name type="synonym">Lithospermum officinale var. erythrorhizon</name>
    <dbReference type="NCBI Taxonomy" id="34254"/>
    <lineage>
        <taxon>Eukaryota</taxon>
        <taxon>Viridiplantae</taxon>
        <taxon>Streptophyta</taxon>
        <taxon>Embryophyta</taxon>
        <taxon>Tracheophyta</taxon>
        <taxon>Spermatophyta</taxon>
        <taxon>Magnoliopsida</taxon>
        <taxon>eudicotyledons</taxon>
        <taxon>Gunneridae</taxon>
        <taxon>Pentapetalae</taxon>
        <taxon>asterids</taxon>
        <taxon>lamiids</taxon>
        <taxon>Boraginales</taxon>
        <taxon>Boraginaceae</taxon>
        <taxon>Boraginoideae</taxon>
        <taxon>Lithospermeae</taxon>
        <taxon>Lithospermum</taxon>
    </lineage>
</organism>
<proteinExistence type="predicted"/>
<accession>A0AAV3QSA4</accession>
<dbReference type="EMBL" id="BAABME010022926">
    <property type="protein sequence ID" value="GAA0166915.1"/>
    <property type="molecule type" value="Genomic_DNA"/>
</dbReference>
<dbReference type="InterPro" id="IPR025558">
    <property type="entry name" value="DUF4283"/>
</dbReference>
<evidence type="ECO:0000313" key="3">
    <source>
        <dbReference type="Proteomes" id="UP001454036"/>
    </source>
</evidence>
<evidence type="ECO:0000313" key="2">
    <source>
        <dbReference type="EMBL" id="GAA0166915.1"/>
    </source>
</evidence>
<comment type="caution">
    <text evidence="2">The sequence shown here is derived from an EMBL/GenBank/DDBJ whole genome shotgun (WGS) entry which is preliminary data.</text>
</comment>
<feature type="domain" description="DUF4283" evidence="1">
    <location>
        <begin position="29"/>
        <end position="97"/>
    </location>
</feature>
<protein>
    <recommendedName>
        <fullName evidence="1">DUF4283 domain-containing protein</fullName>
    </recommendedName>
</protein>
<name>A0AAV3QSA4_LITER</name>
<dbReference type="Proteomes" id="UP001454036">
    <property type="component" value="Unassembled WGS sequence"/>
</dbReference>
<dbReference type="Pfam" id="PF14111">
    <property type="entry name" value="DUF4283"/>
    <property type="match status" value="1"/>
</dbReference>
<dbReference type="AlphaFoldDB" id="A0AAV3QSA4"/>
<dbReference type="PANTHER" id="PTHR33233:SF14">
    <property type="entry name" value="ENDONUCLEASE_EXONUCLEASE_PHOSPHATASE"/>
    <property type="match status" value="1"/>
</dbReference>
<reference evidence="2 3" key="1">
    <citation type="submission" date="2024-01" db="EMBL/GenBank/DDBJ databases">
        <title>The complete chloroplast genome sequence of Lithospermum erythrorhizon: insights into the phylogenetic relationship among Boraginaceae species and the maternal lineages of purple gromwells.</title>
        <authorList>
            <person name="Okada T."/>
            <person name="Watanabe K."/>
        </authorList>
    </citation>
    <scope>NUCLEOTIDE SEQUENCE [LARGE SCALE GENOMIC DNA]</scope>
</reference>
<dbReference type="PANTHER" id="PTHR33233">
    <property type="entry name" value="ENDONUCLEASE/EXONUCLEASE/PHOSPHATASE"/>
    <property type="match status" value="1"/>
</dbReference>
<keyword evidence="3" id="KW-1185">Reference proteome</keyword>
<sequence length="98" mass="11500">MKLTFIPPEEVNGKSVVKYQSIDVILGINRWRSAAYGYVMGINPNFASIERFANSRWAKYGFEKLYKVSSRLFILQFSSDEERDQMLMEGPWSFAQYR</sequence>